<keyword evidence="5" id="KW-1185">Reference proteome</keyword>
<evidence type="ECO:0000256" key="2">
    <source>
        <dbReference type="SAM" id="Phobius"/>
    </source>
</evidence>
<accession>A0A5D4H5Y6</accession>
<comment type="similarity">
    <text evidence="1">Belongs to the polysaccharide synthase family.</text>
</comment>
<evidence type="ECO:0000313" key="5">
    <source>
        <dbReference type="Proteomes" id="UP000323258"/>
    </source>
</evidence>
<evidence type="ECO:0000259" key="3">
    <source>
        <dbReference type="Pfam" id="PF02719"/>
    </source>
</evidence>
<sequence>MSSPLPTLTRLRERVLRSSRNRKRWVLIVFDAVALSFLCWLSFSMRFGQPFVPNASQVFIILAAPAIAIPIFARMGLYRAVLKYLPDRAVWTILQVVSLAVLTWVALAFLTAMTGAPGVPRSIPAIFWVLSVLVITGSRFGAKWLLWRNMRERSGLTKTLIYGTGDAATQLAGALRSTSEREVVGFLTKDQSLYGMDILGIRVYAPSELKRLIQNMGVEEIIITTPSLGGAGERELLAEIGNAPVNVRILPSIVDLAEGKYIVSHVRDIDIDDLLGRSPVPADPALLRKMIEGRSIMVTGAAGSIGSALCRIIARMKPARLVLFDTNEHGLYQIGRELHPDASFPLVPVLGSVTDAELIRRVLVENGIETIYHCAAYKHVHLVELNPLEGIRNNVFGTDTLAAAATECRVPNFILISSDKAVRPANVMGATKRWSEKIVRHHGTRQLDDPYERNFACVRFGNVIGSSGSVIPLFKEQIANGGPVTITDEQMTRYFMSVREAAELIVQAGGLSQSGDILLLEMGQPIRIRDLAEDMIALAGLTVRDARNPEGDIEIVTIGMREGEKLHEELFYDPDGVSATAHSKILRARRANGNGADLPAMLRRLREATDRADTAEAVKLLFKHTER</sequence>
<dbReference type="SUPFAM" id="SSF51735">
    <property type="entry name" value="NAD(P)-binding Rossmann-fold domains"/>
    <property type="match status" value="2"/>
</dbReference>
<dbReference type="InterPro" id="IPR003869">
    <property type="entry name" value="Polysac_CapD-like"/>
</dbReference>
<proteinExistence type="inferred from homology"/>
<dbReference type="EMBL" id="VSZS01000054">
    <property type="protein sequence ID" value="TYR34855.1"/>
    <property type="molecule type" value="Genomic_DNA"/>
</dbReference>
<feature type="transmembrane region" description="Helical" evidence="2">
    <location>
        <begin position="25"/>
        <end position="43"/>
    </location>
</feature>
<dbReference type="Pfam" id="PF13727">
    <property type="entry name" value="CoA_binding_3"/>
    <property type="match status" value="1"/>
</dbReference>
<name>A0A5D4H5Y6_9HYPH</name>
<dbReference type="PANTHER" id="PTHR43318:SF1">
    <property type="entry name" value="POLYSACCHARIDE BIOSYNTHESIS PROTEIN EPSC-RELATED"/>
    <property type="match status" value="1"/>
</dbReference>
<organism evidence="4 5">
    <name type="scientific">Neoaquamicrobium microcysteis</name>
    <dbReference type="NCBI Taxonomy" id="2682781"/>
    <lineage>
        <taxon>Bacteria</taxon>
        <taxon>Pseudomonadati</taxon>
        <taxon>Pseudomonadota</taxon>
        <taxon>Alphaproteobacteria</taxon>
        <taxon>Hyphomicrobiales</taxon>
        <taxon>Phyllobacteriaceae</taxon>
        <taxon>Neoaquamicrobium</taxon>
    </lineage>
</organism>
<dbReference type="CDD" id="cd05237">
    <property type="entry name" value="UDP_invert_4-6DH_SDR_e"/>
    <property type="match status" value="1"/>
</dbReference>
<dbReference type="Pfam" id="PF02719">
    <property type="entry name" value="Polysacc_synt_2"/>
    <property type="match status" value="1"/>
</dbReference>
<dbReference type="InterPro" id="IPR036291">
    <property type="entry name" value="NAD(P)-bd_dom_sf"/>
</dbReference>
<reference evidence="4 5" key="1">
    <citation type="submission" date="2019-08" db="EMBL/GenBank/DDBJ databases">
        <authorList>
            <person name="Seo Y.L."/>
        </authorList>
    </citation>
    <scope>NUCLEOTIDE SEQUENCE [LARGE SCALE GENOMIC DNA]</scope>
    <source>
        <strain evidence="4 5">MaA-C15</strain>
    </source>
</reference>
<dbReference type="RefSeq" id="WP_148913273.1">
    <property type="nucleotide sequence ID" value="NZ_VSZS01000054.1"/>
</dbReference>
<feature type="transmembrane region" description="Helical" evidence="2">
    <location>
        <begin position="89"/>
        <end position="113"/>
    </location>
</feature>
<keyword evidence="2" id="KW-0812">Transmembrane</keyword>
<feature type="transmembrane region" description="Helical" evidence="2">
    <location>
        <begin position="55"/>
        <end position="77"/>
    </location>
</feature>
<feature type="domain" description="Polysaccharide biosynthesis protein CapD-like" evidence="3">
    <location>
        <begin position="296"/>
        <end position="588"/>
    </location>
</feature>
<feature type="transmembrane region" description="Helical" evidence="2">
    <location>
        <begin position="296"/>
        <end position="314"/>
    </location>
</feature>
<keyword evidence="2" id="KW-1133">Transmembrane helix</keyword>
<gene>
    <name evidence="4" type="ORF">FY036_03265</name>
</gene>
<feature type="transmembrane region" description="Helical" evidence="2">
    <location>
        <begin position="125"/>
        <end position="146"/>
    </location>
</feature>
<evidence type="ECO:0000256" key="1">
    <source>
        <dbReference type="ARBA" id="ARBA00007430"/>
    </source>
</evidence>
<dbReference type="InterPro" id="IPR051203">
    <property type="entry name" value="Polysaccharide_Synthase-Rel"/>
</dbReference>
<dbReference type="OrthoDB" id="9803111at2"/>
<comment type="caution">
    <text evidence="4">The sequence shown here is derived from an EMBL/GenBank/DDBJ whole genome shotgun (WGS) entry which is preliminary data.</text>
</comment>
<dbReference type="Gene3D" id="3.40.50.720">
    <property type="entry name" value="NAD(P)-binding Rossmann-like Domain"/>
    <property type="match status" value="2"/>
</dbReference>
<dbReference type="AlphaFoldDB" id="A0A5D4H5Y6"/>
<keyword evidence="2" id="KW-0472">Membrane</keyword>
<protein>
    <submittedName>
        <fullName evidence="4">Polysaccharide biosynthesis protein</fullName>
    </submittedName>
</protein>
<reference evidence="4 5" key="2">
    <citation type="submission" date="2019-09" db="EMBL/GenBank/DDBJ databases">
        <title>Mesorhizobium sp. MaA-C15 isolated from Microcystis aeruginosa.</title>
        <authorList>
            <person name="Jeong S.E."/>
            <person name="Jin H.M."/>
            <person name="Jeon C.O."/>
        </authorList>
    </citation>
    <scope>NUCLEOTIDE SEQUENCE [LARGE SCALE GENOMIC DNA]</scope>
    <source>
        <strain evidence="4 5">MaA-C15</strain>
    </source>
</reference>
<dbReference type="Proteomes" id="UP000323258">
    <property type="component" value="Unassembled WGS sequence"/>
</dbReference>
<evidence type="ECO:0000313" key="4">
    <source>
        <dbReference type="EMBL" id="TYR34855.1"/>
    </source>
</evidence>
<dbReference type="PANTHER" id="PTHR43318">
    <property type="entry name" value="UDP-N-ACETYLGLUCOSAMINE 4,6-DEHYDRATASE"/>
    <property type="match status" value="1"/>
</dbReference>